<proteinExistence type="predicted"/>
<name>A0A383VFB4_TETOB</name>
<protein>
    <submittedName>
        <fullName evidence="2">Uncharacterized protein</fullName>
    </submittedName>
</protein>
<dbReference type="AlphaFoldDB" id="A0A383VFB4"/>
<dbReference type="Proteomes" id="UP000256970">
    <property type="component" value="Unassembled WGS sequence"/>
</dbReference>
<feature type="region of interest" description="Disordered" evidence="1">
    <location>
        <begin position="67"/>
        <end position="87"/>
    </location>
</feature>
<reference evidence="2 3" key="1">
    <citation type="submission" date="2016-10" db="EMBL/GenBank/DDBJ databases">
        <authorList>
            <person name="Cai Z."/>
        </authorList>
    </citation>
    <scope>NUCLEOTIDE SEQUENCE [LARGE SCALE GENOMIC DNA]</scope>
</reference>
<gene>
    <name evidence="2" type="ORF">BQ4739_LOCUS4011</name>
</gene>
<keyword evidence="3" id="KW-1185">Reference proteome</keyword>
<evidence type="ECO:0000256" key="1">
    <source>
        <dbReference type="SAM" id="MobiDB-lite"/>
    </source>
</evidence>
<organism evidence="2 3">
    <name type="scientific">Tetradesmus obliquus</name>
    <name type="common">Green alga</name>
    <name type="synonym">Acutodesmus obliquus</name>
    <dbReference type="NCBI Taxonomy" id="3088"/>
    <lineage>
        <taxon>Eukaryota</taxon>
        <taxon>Viridiplantae</taxon>
        <taxon>Chlorophyta</taxon>
        <taxon>core chlorophytes</taxon>
        <taxon>Chlorophyceae</taxon>
        <taxon>CS clade</taxon>
        <taxon>Sphaeropleales</taxon>
        <taxon>Scenedesmaceae</taxon>
        <taxon>Tetradesmus</taxon>
    </lineage>
</organism>
<feature type="region of interest" description="Disordered" evidence="1">
    <location>
        <begin position="1"/>
        <end position="26"/>
    </location>
</feature>
<sequence>MQHGQSASVPLAPTARRSAAGRPAAAAVLRAPAPPALAAGPPAGGELPALTPATCVHLAAAPAAAAAAAPAPPAPSAPPIALTRSML</sequence>
<accession>A0A383VFB4</accession>
<evidence type="ECO:0000313" key="3">
    <source>
        <dbReference type="Proteomes" id="UP000256970"/>
    </source>
</evidence>
<evidence type="ECO:0000313" key="2">
    <source>
        <dbReference type="EMBL" id="SZX63469.1"/>
    </source>
</evidence>
<feature type="compositionally biased region" description="Low complexity" evidence="1">
    <location>
        <begin position="12"/>
        <end position="26"/>
    </location>
</feature>
<dbReference type="EMBL" id="FNXT01000321">
    <property type="protein sequence ID" value="SZX63469.1"/>
    <property type="molecule type" value="Genomic_DNA"/>
</dbReference>